<dbReference type="OMA" id="GHTITEN"/>
<feature type="chain" id="PRO_5037285863" evidence="5">
    <location>
        <begin position="22"/>
        <end position="509"/>
    </location>
</feature>
<dbReference type="InterPro" id="IPR001254">
    <property type="entry name" value="Trypsin_dom"/>
</dbReference>
<proteinExistence type="predicted"/>
<dbReference type="InterPro" id="IPR018114">
    <property type="entry name" value="TRYPSIN_HIS"/>
</dbReference>
<dbReference type="GO" id="GO:0004252">
    <property type="term" value="F:serine-type endopeptidase activity"/>
    <property type="evidence" value="ECO:0007669"/>
    <property type="project" value="InterPro"/>
</dbReference>
<name>A0A979FLI8_HYAAZ</name>
<comment type="subcellular location">
    <subcellularLocation>
        <location evidence="1">Secreted</location>
    </subcellularLocation>
</comment>
<protein>
    <submittedName>
        <fullName evidence="8">Transmembrane protease serine 11G-like</fullName>
    </submittedName>
</protein>
<evidence type="ECO:0000259" key="6">
    <source>
        <dbReference type="PROSITE" id="PS50240"/>
    </source>
</evidence>
<sequence>MTNYLSILWLGFCLAVPEITAMPGLDDVEDMNQQNEFSSPEAPSDVMALEEPSPDLMQTLARKMGEDLVYVRRTIRGDVQPLKWISDRKGRIFGELPDVSQPLAELKNETIGLLNPRAARVTNGLPCNGVTRLSPDGDSLAFVLPVSSDNAFCQAVILPTVGSSLTLECPFFTFPRCQREYLYVTDGADRKQLYCDGRQLEPLSNLQQLFLLYERKQTSDAVFNAYCTVTARYNTPPSAGTPAAQNAYQICPASCGKALRNSGTIRIIGGSLAEEGAYPWMAKLVIKMKNGNAFQCGGSIINSRNILTAAHCLEDKQNVQSILVSVGRTGTAPVPTEQRMEATEFIVHEAYSSNSGKMDADIALVYLPQELKLGAGSGTAAPVCLASPGQYEHQVAVVTGWGATSSGGGVSSSLMEAGVTVTELAACSKTYGAVGHTITENQLCAAEVGRDSCQGDSGGPLVTQLKGVWYQLGVVSFGIGCADPQYPGVYTRVSSYRDWIAARLRGGTC</sequence>
<keyword evidence="2" id="KW-0964">Secreted</keyword>
<dbReference type="Pfam" id="PF00089">
    <property type="entry name" value="Trypsin"/>
    <property type="match status" value="1"/>
</dbReference>
<dbReference type="SMART" id="SM00020">
    <property type="entry name" value="Tryp_SPc"/>
    <property type="match status" value="1"/>
</dbReference>
<dbReference type="InterPro" id="IPR033116">
    <property type="entry name" value="TRYPSIN_SER"/>
</dbReference>
<keyword evidence="3" id="KW-1015">Disulfide bond</keyword>
<keyword evidence="4" id="KW-0720">Serine protease</keyword>
<dbReference type="FunFam" id="2.40.10.10:FF:000047">
    <property type="entry name" value="Trypsin eta"/>
    <property type="match status" value="1"/>
</dbReference>
<accession>A0A979FLI8</accession>
<keyword evidence="4" id="KW-0645">Protease</keyword>
<dbReference type="PRINTS" id="PR00722">
    <property type="entry name" value="CHYMOTRYPSIN"/>
</dbReference>
<evidence type="ECO:0000313" key="8">
    <source>
        <dbReference type="RefSeq" id="XP_047737386.1"/>
    </source>
</evidence>
<evidence type="ECO:0000256" key="1">
    <source>
        <dbReference type="ARBA" id="ARBA00004613"/>
    </source>
</evidence>
<dbReference type="Gene3D" id="2.40.10.10">
    <property type="entry name" value="Trypsin-like serine proteases"/>
    <property type="match status" value="1"/>
</dbReference>
<dbReference type="InterPro" id="IPR043504">
    <property type="entry name" value="Peptidase_S1_PA_chymotrypsin"/>
</dbReference>
<dbReference type="GO" id="GO:0016485">
    <property type="term" value="P:protein processing"/>
    <property type="evidence" value="ECO:0007669"/>
    <property type="project" value="UniProtKB-ARBA"/>
</dbReference>
<dbReference type="SUPFAM" id="SSF50494">
    <property type="entry name" value="Trypsin-like serine proteases"/>
    <property type="match status" value="1"/>
</dbReference>
<dbReference type="InterPro" id="IPR009003">
    <property type="entry name" value="Peptidase_S1_PA"/>
</dbReference>
<evidence type="ECO:0000313" key="7">
    <source>
        <dbReference type="Proteomes" id="UP000694843"/>
    </source>
</evidence>
<dbReference type="InterPro" id="IPR001314">
    <property type="entry name" value="Peptidase_S1A"/>
</dbReference>
<organism evidence="7 8">
    <name type="scientific">Hyalella azteca</name>
    <name type="common">Amphipod</name>
    <dbReference type="NCBI Taxonomy" id="294128"/>
    <lineage>
        <taxon>Eukaryota</taxon>
        <taxon>Metazoa</taxon>
        <taxon>Ecdysozoa</taxon>
        <taxon>Arthropoda</taxon>
        <taxon>Crustacea</taxon>
        <taxon>Multicrustacea</taxon>
        <taxon>Malacostraca</taxon>
        <taxon>Eumalacostraca</taxon>
        <taxon>Peracarida</taxon>
        <taxon>Amphipoda</taxon>
        <taxon>Senticaudata</taxon>
        <taxon>Talitrida</taxon>
        <taxon>Talitroidea</taxon>
        <taxon>Hyalellidae</taxon>
        <taxon>Hyalella</taxon>
    </lineage>
</organism>
<dbReference type="PROSITE" id="PS00135">
    <property type="entry name" value="TRYPSIN_SER"/>
    <property type="match status" value="1"/>
</dbReference>
<feature type="domain" description="Peptidase S1" evidence="6">
    <location>
        <begin position="267"/>
        <end position="505"/>
    </location>
</feature>
<dbReference type="PROSITE" id="PS00134">
    <property type="entry name" value="TRYPSIN_HIS"/>
    <property type="match status" value="1"/>
</dbReference>
<evidence type="ECO:0000256" key="2">
    <source>
        <dbReference type="ARBA" id="ARBA00022525"/>
    </source>
</evidence>
<dbReference type="OrthoDB" id="6355626at2759"/>
<dbReference type="RefSeq" id="XP_047737386.1">
    <property type="nucleotide sequence ID" value="XM_047881430.1"/>
</dbReference>
<dbReference type="GO" id="GO:0005576">
    <property type="term" value="C:extracellular region"/>
    <property type="evidence" value="ECO:0007669"/>
    <property type="project" value="UniProtKB-SubCell"/>
</dbReference>
<dbReference type="KEGG" id="hazt:108670420"/>
<evidence type="ECO:0000256" key="5">
    <source>
        <dbReference type="SAM" id="SignalP"/>
    </source>
</evidence>
<dbReference type="Proteomes" id="UP000694843">
    <property type="component" value="Unplaced"/>
</dbReference>
<keyword evidence="5" id="KW-0732">Signal</keyword>
<evidence type="ECO:0000256" key="3">
    <source>
        <dbReference type="ARBA" id="ARBA00023157"/>
    </source>
</evidence>
<dbReference type="GeneID" id="108670420"/>
<reference evidence="8" key="1">
    <citation type="submission" date="2025-08" db="UniProtKB">
        <authorList>
            <consortium name="RefSeq"/>
        </authorList>
    </citation>
    <scope>IDENTIFICATION</scope>
    <source>
        <tissue evidence="8">Whole organism</tissue>
    </source>
</reference>
<keyword evidence="4" id="KW-0378">Hydrolase</keyword>
<dbReference type="PANTHER" id="PTHR24252:SF7">
    <property type="entry name" value="HYALIN"/>
    <property type="match status" value="1"/>
</dbReference>
<dbReference type="PROSITE" id="PS50240">
    <property type="entry name" value="TRYPSIN_DOM"/>
    <property type="match status" value="1"/>
</dbReference>
<dbReference type="CDD" id="cd00190">
    <property type="entry name" value="Tryp_SPc"/>
    <property type="match status" value="1"/>
</dbReference>
<dbReference type="PANTHER" id="PTHR24252">
    <property type="entry name" value="ACROSIN-RELATED"/>
    <property type="match status" value="1"/>
</dbReference>
<feature type="signal peptide" evidence="5">
    <location>
        <begin position="1"/>
        <end position="21"/>
    </location>
</feature>
<keyword evidence="7" id="KW-1185">Reference proteome</keyword>
<gene>
    <name evidence="8" type="primary">LOC108670420</name>
</gene>
<dbReference type="AlphaFoldDB" id="A0A979FLI8"/>
<evidence type="ECO:0000256" key="4">
    <source>
        <dbReference type="RuleBase" id="RU363034"/>
    </source>
</evidence>